<accession>A7SB12</accession>
<dbReference type="GO" id="GO:0015074">
    <property type="term" value="P:DNA integration"/>
    <property type="evidence" value="ECO:0007669"/>
    <property type="project" value="InterPro"/>
</dbReference>
<sequence length="265" mass="30113">MVQQAINNFNGNKKSLWEKKINSPQAKRKLTNFFLTRKLEVLCERPPVNHRRSPGDEIWYKQTPLGKNEIGKFLSLAAKKASIQQGVGSKISNHYVRKTGISRLLDAGVPENFVAQLSGHKSTESLKSYKTAGEKHQQEMSFTLSRSAVERPSATATILLSIKTFSMSRYSPVLWEDAINKVNVGKTYHFKNLRVRIFYDAKFLNTNEFTIIELIEDMPDVNFNTPKMQDKILTGRIISALIKRSSSCIVCNESLKDINEEVEIT</sequence>
<dbReference type="PhylomeDB" id="A7SB12"/>
<evidence type="ECO:0000313" key="4">
    <source>
        <dbReference type="Proteomes" id="UP000001593"/>
    </source>
</evidence>
<evidence type="ECO:0000256" key="1">
    <source>
        <dbReference type="ARBA" id="ARBA00023172"/>
    </source>
</evidence>
<reference evidence="3 4" key="1">
    <citation type="journal article" date="2007" name="Science">
        <title>Sea anemone genome reveals ancestral eumetazoan gene repertoire and genomic organization.</title>
        <authorList>
            <person name="Putnam N.H."/>
            <person name="Srivastava M."/>
            <person name="Hellsten U."/>
            <person name="Dirks B."/>
            <person name="Chapman J."/>
            <person name="Salamov A."/>
            <person name="Terry A."/>
            <person name="Shapiro H."/>
            <person name="Lindquist E."/>
            <person name="Kapitonov V.V."/>
            <person name="Jurka J."/>
            <person name="Genikhovich G."/>
            <person name="Grigoriev I.V."/>
            <person name="Lucas S.M."/>
            <person name="Steele R.E."/>
            <person name="Finnerty J.R."/>
            <person name="Technau U."/>
            <person name="Martindale M.Q."/>
            <person name="Rokhsar D.S."/>
        </authorList>
    </citation>
    <scope>NUCLEOTIDE SEQUENCE [LARGE SCALE GENOMIC DNA]</scope>
    <source>
        <strain evidence="4">CH2 X CH6</strain>
    </source>
</reference>
<dbReference type="InterPro" id="IPR012340">
    <property type="entry name" value="NA-bd_OB-fold"/>
</dbReference>
<gene>
    <name evidence="3" type="ORF">NEMVEDRAFT_v1g209516</name>
</gene>
<evidence type="ECO:0000313" key="3">
    <source>
        <dbReference type="EMBL" id="EDO39099.1"/>
    </source>
</evidence>
<dbReference type="HOGENOM" id="CLU_1050880_0_0_1"/>
<organism evidence="3 4">
    <name type="scientific">Nematostella vectensis</name>
    <name type="common">Starlet sea anemone</name>
    <dbReference type="NCBI Taxonomy" id="45351"/>
    <lineage>
        <taxon>Eukaryota</taxon>
        <taxon>Metazoa</taxon>
        <taxon>Cnidaria</taxon>
        <taxon>Anthozoa</taxon>
        <taxon>Hexacorallia</taxon>
        <taxon>Actiniaria</taxon>
        <taxon>Edwardsiidae</taxon>
        <taxon>Nematostella</taxon>
    </lineage>
</organism>
<dbReference type="InParanoid" id="A7SB12"/>
<evidence type="ECO:0000259" key="2">
    <source>
        <dbReference type="Pfam" id="PF00589"/>
    </source>
</evidence>
<dbReference type="Gene3D" id="1.10.443.10">
    <property type="entry name" value="Intergrase catalytic core"/>
    <property type="match status" value="1"/>
</dbReference>
<dbReference type="Gene3D" id="2.40.50.140">
    <property type="entry name" value="Nucleic acid-binding proteins"/>
    <property type="match status" value="1"/>
</dbReference>
<dbReference type="Pfam" id="PF00589">
    <property type="entry name" value="Phage_integrase"/>
    <property type="match status" value="1"/>
</dbReference>
<feature type="domain" description="Tyr recombinase" evidence="2">
    <location>
        <begin position="61"/>
        <end position="132"/>
    </location>
</feature>
<dbReference type="SUPFAM" id="SSF50249">
    <property type="entry name" value="Nucleic acid-binding proteins"/>
    <property type="match status" value="1"/>
</dbReference>
<proteinExistence type="predicted"/>
<keyword evidence="4" id="KW-1185">Reference proteome</keyword>
<dbReference type="InterPro" id="IPR011010">
    <property type="entry name" value="DNA_brk_join_enz"/>
</dbReference>
<name>A7SB12_NEMVE</name>
<dbReference type="EMBL" id="DS469613">
    <property type="protein sequence ID" value="EDO39099.1"/>
    <property type="molecule type" value="Genomic_DNA"/>
</dbReference>
<dbReference type="Proteomes" id="UP000001593">
    <property type="component" value="Unassembled WGS sequence"/>
</dbReference>
<dbReference type="PANTHER" id="PTHR21446">
    <property type="entry name" value="DUF3504 DOMAIN-CONTAINING PROTEIN"/>
    <property type="match status" value="1"/>
</dbReference>
<keyword evidence="1" id="KW-0233">DNA recombination</keyword>
<dbReference type="SUPFAM" id="SSF56349">
    <property type="entry name" value="DNA breaking-rejoining enzymes"/>
    <property type="match status" value="1"/>
</dbReference>
<dbReference type="InterPro" id="IPR002104">
    <property type="entry name" value="Integrase_catalytic"/>
</dbReference>
<dbReference type="InterPro" id="IPR052787">
    <property type="entry name" value="MAVS"/>
</dbReference>
<dbReference type="GO" id="GO:0003677">
    <property type="term" value="F:DNA binding"/>
    <property type="evidence" value="ECO:0007669"/>
    <property type="project" value="InterPro"/>
</dbReference>
<dbReference type="AlphaFoldDB" id="A7SB12"/>
<dbReference type="InterPro" id="IPR013762">
    <property type="entry name" value="Integrase-like_cat_sf"/>
</dbReference>
<dbReference type="GO" id="GO:0006310">
    <property type="term" value="P:DNA recombination"/>
    <property type="evidence" value="ECO:0007669"/>
    <property type="project" value="UniProtKB-KW"/>
</dbReference>
<dbReference type="PANTHER" id="PTHR21446:SF12">
    <property type="entry name" value="POTASSIUM CHANNEL TETRAMERIZATION DOMAIN CONTAINING 1"/>
    <property type="match status" value="1"/>
</dbReference>
<protein>
    <recommendedName>
        <fullName evidence="2">Tyr recombinase domain-containing protein</fullName>
    </recommendedName>
</protein>